<dbReference type="AlphaFoldDB" id="A0AA88SVI1"/>
<feature type="compositionally biased region" description="Basic and acidic residues" evidence="1">
    <location>
        <begin position="82"/>
        <end position="96"/>
    </location>
</feature>
<organism evidence="2 3">
    <name type="scientific">Channa striata</name>
    <name type="common">Snakehead murrel</name>
    <name type="synonym">Ophicephalus striatus</name>
    <dbReference type="NCBI Taxonomy" id="64152"/>
    <lineage>
        <taxon>Eukaryota</taxon>
        <taxon>Metazoa</taxon>
        <taxon>Chordata</taxon>
        <taxon>Craniata</taxon>
        <taxon>Vertebrata</taxon>
        <taxon>Euteleostomi</taxon>
        <taxon>Actinopterygii</taxon>
        <taxon>Neopterygii</taxon>
        <taxon>Teleostei</taxon>
        <taxon>Neoteleostei</taxon>
        <taxon>Acanthomorphata</taxon>
        <taxon>Anabantaria</taxon>
        <taxon>Anabantiformes</taxon>
        <taxon>Channoidei</taxon>
        <taxon>Channidae</taxon>
        <taxon>Channa</taxon>
    </lineage>
</organism>
<keyword evidence="3" id="KW-1185">Reference proteome</keyword>
<dbReference type="Proteomes" id="UP001187415">
    <property type="component" value="Unassembled WGS sequence"/>
</dbReference>
<accession>A0AA88SVI1</accession>
<feature type="compositionally biased region" description="Basic residues" evidence="1">
    <location>
        <begin position="161"/>
        <end position="185"/>
    </location>
</feature>
<evidence type="ECO:0000313" key="3">
    <source>
        <dbReference type="Proteomes" id="UP001187415"/>
    </source>
</evidence>
<name>A0AA88SVI1_CHASR</name>
<sequence length="250" mass="28261">MIPAREVMRFKESLKVGTSADQGSEEFVTGPHGSEQRGRCEDPRSSHRRNKNWHGPPSALSKLIPPFLLALEGKGNADEDSERQRMRDEREEESKTIKRTRVVLTDCGQGKKNEEERNTIRRERGEGAEKAGGERETGGQLLAADGACRIESRRANESGRVKRLQRIRGRENRRRKKQEKKKKKHELSQQHGARRTVPLCARTLPQRTGAFGARRSSAANPPTSPTLLWRAQQQQFPAFAGMFESRCLVG</sequence>
<reference evidence="2" key="1">
    <citation type="submission" date="2023-07" db="EMBL/GenBank/DDBJ databases">
        <title>Chromosome-level Genome Assembly of Striped Snakehead (Channa striata).</title>
        <authorList>
            <person name="Liu H."/>
        </authorList>
    </citation>
    <scope>NUCLEOTIDE SEQUENCE</scope>
    <source>
        <strain evidence="2">Gz</strain>
        <tissue evidence="2">Muscle</tissue>
    </source>
</reference>
<evidence type="ECO:0000256" key="1">
    <source>
        <dbReference type="SAM" id="MobiDB-lite"/>
    </source>
</evidence>
<gene>
    <name evidence="2" type="ORF">Q5P01_011263</name>
</gene>
<feature type="region of interest" description="Disordered" evidence="1">
    <location>
        <begin position="1"/>
        <end position="194"/>
    </location>
</feature>
<feature type="compositionally biased region" description="Basic and acidic residues" evidence="1">
    <location>
        <begin position="109"/>
        <end position="137"/>
    </location>
</feature>
<feature type="compositionally biased region" description="Basic and acidic residues" evidence="1">
    <location>
        <begin position="148"/>
        <end position="160"/>
    </location>
</feature>
<feature type="compositionally biased region" description="Basic and acidic residues" evidence="1">
    <location>
        <begin position="1"/>
        <end position="14"/>
    </location>
</feature>
<dbReference type="EMBL" id="JAUPFM010000008">
    <property type="protein sequence ID" value="KAK2844604.1"/>
    <property type="molecule type" value="Genomic_DNA"/>
</dbReference>
<feature type="compositionally biased region" description="Basic and acidic residues" evidence="1">
    <location>
        <begin position="34"/>
        <end position="45"/>
    </location>
</feature>
<comment type="caution">
    <text evidence="2">The sequence shown here is derived from an EMBL/GenBank/DDBJ whole genome shotgun (WGS) entry which is preliminary data.</text>
</comment>
<evidence type="ECO:0000313" key="2">
    <source>
        <dbReference type="EMBL" id="KAK2844604.1"/>
    </source>
</evidence>
<protein>
    <submittedName>
        <fullName evidence="2">Uncharacterized protein</fullName>
    </submittedName>
</protein>
<proteinExistence type="predicted"/>